<keyword evidence="3 9" id="KW-0812">Transmembrane</keyword>
<evidence type="ECO:0000313" key="11">
    <source>
        <dbReference type="Proteomes" id="UP000010422"/>
    </source>
</evidence>
<gene>
    <name evidence="10" type="ORF">PNEJI1_003434</name>
</gene>
<evidence type="ECO:0000256" key="4">
    <source>
        <dbReference type="ARBA" id="ARBA00022989"/>
    </source>
</evidence>
<dbReference type="VEuPathDB" id="FungiDB:PNEJI1_003434"/>
<evidence type="ECO:0000256" key="6">
    <source>
        <dbReference type="ARBA" id="ARBA00023136"/>
    </source>
</evidence>
<dbReference type="Gene3D" id="1.10.3080.10">
    <property type="entry name" value="Clc chloride channel"/>
    <property type="match status" value="1"/>
</dbReference>
<comment type="caution">
    <text evidence="10">The sequence shown here is derived from an EMBL/GenBank/DDBJ whole genome shotgun (WGS) entry which is preliminary data.</text>
</comment>
<dbReference type="AlphaFoldDB" id="L0PGR6"/>
<feature type="transmembrane region" description="Helical" evidence="9">
    <location>
        <begin position="226"/>
        <end position="251"/>
    </location>
</feature>
<feature type="region of interest" description="Disordered" evidence="8">
    <location>
        <begin position="1"/>
        <end position="26"/>
    </location>
</feature>
<dbReference type="InterPro" id="IPR001807">
    <property type="entry name" value="ClC"/>
</dbReference>
<keyword evidence="6 9" id="KW-0472">Membrane</keyword>
<dbReference type="STRING" id="1209962.L0PGR6"/>
<dbReference type="GO" id="GO:0005247">
    <property type="term" value="F:voltage-gated chloride channel activity"/>
    <property type="evidence" value="ECO:0007669"/>
    <property type="project" value="TreeGrafter"/>
</dbReference>
<dbReference type="GO" id="GO:0005886">
    <property type="term" value="C:plasma membrane"/>
    <property type="evidence" value="ECO:0007669"/>
    <property type="project" value="TreeGrafter"/>
</dbReference>
<evidence type="ECO:0008006" key="12">
    <source>
        <dbReference type="Google" id="ProtNLM"/>
    </source>
</evidence>
<dbReference type="EMBL" id="CAKM01000298">
    <property type="protein sequence ID" value="CCJ31412.1"/>
    <property type="molecule type" value="Genomic_DNA"/>
</dbReference>
<evidence type="ECO:0000313" key="10">
    <source>
        <dbReference type="EMBL" id="CCJ31412.1"/>
    </source>
</evidence>
<protein>
    <recommendedName>
        <fullName evidence="12">Chloride channel protein</fullName>
    </recommendedName>
</protein>
<dbReference type="PANTHER" id="PTHR45711">
    <property type="entry name" value="CHLORIDE CHANNEL PROTEIN"/>
    <property type="match status" value="1"/>
</dbReference>
<dbReference type="PANTHER" id="PTHR45711:SF3">
    <property type="entry name" value="CLC CHANNEL"/>
    <property type="match status" value="1"/>
</dbReference>
<name>L0PGR6_PNEJI</name>
<dbReference type="SUPFAM" id="SSF81340">
    <property type="entry name" value="Clc chloride channel"/>
    <property type="match status" value="1"/>
</dbReference>
<feature type="transmembrane region" description="Helical" evidence="9">
    <location>
        <begin position="350"/>
        <end position="374"/>
    </location>
</feature>
<comment type="subcellular location">
    <subcellularLocation>
        <location evidence="1">Membrane</location>
        <topology evidence="1">Multi-pass membrane protein</topology>
    </subcellularLocation>
</comment>
<evidence type="ECO:0000256" key="7">
    <source>
        <dbReference type="ARBA" id="ARBA00023214"/>
    </source>
</evidence>
<feature type="transmembrane region" description="Helical" evidence="9">
    <location>
        <begin position="149"/>
        <end position="167"/>
    </location>
</feature>
<feature type="region of interest" description="Disordered" evidence="8">
    <location>
        <begin position="253"/>
        <end position="275"/>
    </location>
</feature>
<evidence type="ECO:0000256" key="2">
    <source>
        <dbReference type="ARBA" id="ARBA00022448"/>
    </source>
</evidence>
<keyword evidence="5" id="KW-0406">Ion transport</keyword>
<keyword evidence="4 9" id="KW-1133">Transmembrane helix</keyword>
<accession>L0PGR6</accession>
<evidence type="ECO:0000256" key="5">
    <source>
        <dbReference type="ARBA" id="ARBA00023065"/>
    </source>
</evidence>
<reference evidence="10 11" key="1">
    <citation type="journal article" date="2012" name="MBio">
        <title>De novo assembly of the Pneumocystis jirovecii genome from a single bronchoalveolar lavage fluid specimen from a patient.</title>
        <authorList>
            <person name="Cisse O.H."/>
            <person name="Pagni M."/>
            <person name="Hauser P.M."/>
        </authorList>
    </citation>
    <scope>NUCLEOTIDE SEQUENCE [LARGE SCALE GENOMIC DNA]</scope>
    <source>
        <strain evidence="10 11">SE8</strain>
    </source>
</reference>
<dbReference type="PRINTS" id="PR00762">
    <property type="entry name" value="CLCHANNEL"/>
</dbReference>
<dbReference type="GO" id="GO:0005794">
    <property type="term" value="C:Golgi apparatus"/>
    <property type="evidence" value="ECO:0007669"/>
    <property type="project" value="TreeGrafter"/>
</dbReference>
<sequence>MENQYKSFKSKKQQNDNFKKPSISNPHVETTENSYLLYSSILSSSKNNYGGLEQYSTIPYTQKKEKYKSFNKTKIIYNSIQKKISKKIFCNSLENENDKNLKEEHIWYDDYNAIDWIHDSIKDAARAKKLRSIKGIQGWIKNIFDASQGWILVFFIGSITSCVAYIIDVVEAIFFDWKFGYCSDNFWSNKVKCCNSFDNDLVGCKQWITWGKYFNLQEKKQWTIDYIAYILTALSFALISSQLTMTTRTVFPTSTKKSSKNPSKSPIGRNKSNTNNNKKEKVIYMASGSGIPEVKTILSGFTIHKFLGFRTLIVKVIGLTLSVASGLNLGHSYTSHVVLEILHAGKRRELLSAASAAGVAVAFGAPIGGVLFSLEEVSYFFPSKTMWRSFFCAMVAAIILKILNPYGTGKVAFLEDYMGVYSVN</sequence>
<keyword evidence="7" id="KW-0868">Chloride</keyword>
<dbReference type="InParanoid" id="L0PGR6"/>
<proteinExistence type="predicted"/>
<dbReference type="InterPro" id="IPR014743">
    <property type="entry name" value="Cl-channel_core"/>
</dbReference>
<keyword evidence="2" id="KW-0813">Transport</keyword>
<evidence type="ECO:0000256" key="9">
    <source>
        <dbReference type="SAM" id="Phobius"/>
    </source>
</evidence>
<evidence type="ECO:0000256" key="1">
    <source>
        <dbReference type="ARBA" id="ARBA00004141"/>
    </source>
</evidence>
<evidence type="ECO:0000256" key="3">
    <source>
        <dbReference type="ARBA" id="ARBA00022692"/>
    </source>
</evidence>
<organism evidence="11">
    <name type="scientific">Pneumocystis jirovecii</name>
    <name type="common">Human pneumocystis pneumonia agent</name>
    <dbReference type="NCBI Taxonomy" id="42068"/>
    <lineage>
        <taxon>Eukaryota</taxon>
        <taxon>Fungi</taxon>
        <taxon>Dikarya</taxon>
        <taxon>Ascomycota</taxon>
        <taxon>Taphrinomycotina</taxon>
        <taxon>Pneumocystomycetes</taxon>
        <taxon>Pneumocystaceae</taxon>
        <taxon>Pneumocystis</taxon>
    </lineage>
</organism>
<dbReference type="Pfam" id="PF00654">
    <property type="entry name" value="Voltage_CLC"/>
    <property type="match status" value="1"/>
</dbReference>
<dbReference type="Proteomes" id="UP000010422">
    <property type="component" value="Unassembled WGS sequence"/>
</dbReference>
<evidence type="ECO:0000256" key="8">
    <source>
        <dbReference type="SAM" id="MobiDB-lite"/>
    </source>
</evidence>
<feature type="transmembrane region" description="Helical" evidence="9">
    <location>
        <begin position="386"/>
        <end position="403"/>
    </location>
</feature>
<dbReference type="GO" id="GO:0005769">
    <property type="term" value="C:early endosome"/>
    <property type="evidence" value="ECO:0007669"/>
    <property type="project" value="TreeGrafter"/>
</dbReference>